<dbReference type="Pfam" id="PF01554">
    <property type="entry name" value="MatE"/>
    <property type="match status" value="1"/>
</dbReference>
<name>A0A401P054_SCYTO</name>
<accession>A0A401P054</accession>
<reference evidence="3 4" key="1">
    <citation type="journal article" date="2018" name="Nat. Ecol. Evol.">
        <title>Shark genomes provide insights into elasmobranch evolution and the origin of vertebrates.</title>
        <authorList>
            <person name="Hara Y"/>
            <person name="Yamaguchi K"/>
            <person name="Onimaru K"/>
            <person name="Kadota M"/>
            <person name="Koyanagi M"/>
            <person name="Keeley SD"/>
            <person name="Tatsumi K"/>
            <person name="Tanaka K"/>
            <person name="Motone F"/>
            <person name="Kageyama Y"/>
            <person name="Nozu R"/>
            <person name="Adachi N"/>
            <person name="Nishimura O"/>
            <person name="Nakagawa R"/>
            <person name="Tanegashima C"/>
            <person name="Kiyatake I"/>
            <person name="Matsumoto R"/>
            <person name="Murakumo K"/>
            <person name="Nishida K"/>
            <person name="Terakita A"/>
            <person name="Kuratani S"/>
            <person name="Sato K"/>
            <person name="Hyodo S Kuraku.S."/>
        </authorList>
    </citation>
    <scope>NUCLEOTIDE SEQUENCE [LARGE SCALE GENOMIC DNA]</scope>
</reference>
<comment type="similarity">
    <text evidence="1">Belongs to the multi antimicrobial extrusion (MATE) (TC 2.A.66.1) family.</text>
</comment>
<feature type="transmembrane region" description="Helical" evidence="2">
    <location>
        <begin position="77"/>
        <end position="96"/>
    </location>
</feature>
<dbReference type="GO" id="GO:0016020">
    <property type="term" value="C:membrane"/>
    <property type="evidence" value="ECO:0007669"/>
    <property type="project" value="InterPro"/>
</dbReference>
<evidence type="ECO:0000313" key="4">
    <source>
        <dbReference type="Proteomes" id="UP000288216"/>
    </source>
</evidence>
<evidence type="ECO:0000256" key="1">
    <source>
        <dbReference type="ARBA" id="ARBA00010199"/>
    </source>
</evidence>
<comment type="caution">
    <text evidence="3">The sequence shown here is derived from an EMBL/GenBank/DDBJ whole genome shotgun (WGS) entry which is preliminary data.</text>
</comment>
<feature type="transmembrane region" description="Helical" evidence="2">
    <location>
        <begin position="49"/>
        <end position="71"/>
    </location>
</feature>
<sequence length="112" mass="11863">MENSMKLDSNNVAQTPGSCGNRFLRKIKRLKPINFWQEAKCVSRLAGPVILAQVMVLLINVVSTVFCGHFGKVELNAVNLATTVINVAGIAVGMGLSAACDTLMSQVGVANS</sequence>
<keyword evidence="4" id="KW-1185">Reference proteome</keyword>
<evidence type="ECO:0000256" key="2">
    <source>
        <dbReference type="SAM" id="Phobius"/>
    </source>
</evidence>
<keyword evidence="2" id="KW-0812">Transmembrane</keyword>
<dbReference type="AlphaFoldDB" id="A0A401P054"/>
<proteinExistence type="inferred from homology"/>
<dbReference type="EMBL" id="BFAA01008298">
    <property type="protein sequence ID" value="GCB66506.1"/>
    <property type="molecule type" value="Genomic_DNA"/>
</dbReference>
<dbReference type="PANTHER" id="PTHR11206">
    <property type="entry name" value="MULTIDRUG RESISTANCE PROTEIN"/>
    <property type="match status" value="1"/>
</dbReference>
<keyword evidence="2" id="KW-0472">Membrane</keyword>
<protein>
    <submittedName>
        <fullName evidence="3">Uncharacterized protein</fullName>
    </submittedName>
</protein>
<evidence type="ECO:0000313" key="3">
    <source>
        <dbReference type="EMBL" id="GCB66506.1"/>
    </source>
</evidence>
<dbReference type="GO" id="GO:0015297">
    <property type="term" value="F:antiporter activity"/>
    <property type="evidence" value="ECO:0007669"/>
    <property type="project" value="InterPro"/>
</dbReference>
<organism evidence="3 4">
    <name type="scientific">Scyliorhinus torazame</name>
    <name type="common">Cloudy catshark</name>
    <name type="synonym">Catulus torazame</name>
    <dbReference type="NCBI Taxonomy" id="75743"/>
    <lineage>
        <taxon>Eukaryota</taxon>
        <taxon>Metazoa</taxon>
        <taxon>Chordata</taxon>
        <taxon>Craniata</taxon>
        <taxon>Vertebrata</taxon>
        <taxon>Chondrichthyes</taxon>
        <taxon>Elasmobranchii</taxon>
        <taxon>Galeomorphii</taxon>
        <taxon>Galeoidea</taxon>
        <taxon>Carcharhiniformes</taxon>
        <taxon>Scyliorhinidae</taxon>
        <taxon>Scyliorhinus</taxon>
    </lineage>
</organism>
<dbReference type="STRING" id="75743.A0A401P054"/>
<dbReference type="GO" id="GO:0042910">
    <property type="term" value="F:xenobiotic transmembrane transporter activity"/>
    <property type="evidence" value="ECO:0007669"/>
    <property type="project" value="InterPro"/>
</dbReference>
<keyword evidence="2" id="KW-1133">Transmembrane helix</keyword>
<dbReference type="OrthoDB" id="2126698at2759"/>
<dbReference type="InterPro" id="IPR002528">
    <property type="entry name" value="MATE_fam"/>
</dbReference>
<dbReference type="OMA" id="QEAKCVS"/>
<dbReference type="Proteomes" id="UP000288216">
    <property type="component" value="Unassembled WGS sequence"/>
</dbReference>
<gene>
    <name evidence="3" type="ORF">scyTo_0015005</name>
</gene>